<evidence type="ECO:0000313" key="3">
    <source>
        <dbReference type="Proteomes" id="UP000682733"/>
    </source>
</evidence>
<organism evidence="2 3">
    <name type="scientific">Didymodactylos carnosus</name>
    <dbReference type="NCBI Taxonomy" id="1234261"/>
    <lineage>
        <taxon>Eukaryota</taxon>
        <taxon>Metazoa</taxon>
        <taxon>Spiralia</taxon>
        <taxon>Gnathifera</taxon>
        <taxon>Rotifera</taxon>
        <taxon>Eurotatoria</taxon>
        <taxon>Bdelloidea</taxon>
        <taxon>Philodinida</taxon>
        <taxon>Philodinidae</taxon>
        <taxon>Didymodactylos</taxon>
    </lineage>
</organism>
<feature type="non-terminal residue" evidence="2">
    <location>
        <position position="1"/>
    </location>
</feature>
<dbReference type="Proteomes" id="UP000677228">
    <property type="component" value="Unassembled WGS sequence"/>
</dbReference>
<evidence type="ECO:0000313" key="2">
    <source>
        <dbReference type="EMBL" id="CAF4208432.1"/>
    </source>
</evidence>
<comment type="caution">
    <text evidence="2">The sequence shown here is derived from an EMBL/GenBank/DDBJ whole genome shotgun (WGS) entry which is preliminary data.</text>
</comment>
<dbReference type="EMBL" id="CAJOBA010048060">
    <property type="protein sequence ID" value="CAF4208432.1"/>
    <property type="molecule type" value="Genomic_DNA"/>
</dbReference>
<reference evidence="2" key="1">
    <citation type="submission" date="2021-02" db="EMBL/GenBank/DDBJ databases">
        <authorList>
            <person name="Nowell W R."/>
        </authorList>
    </citation>
    <scope>NUCLEOTIDE SEQUENCE</scope>
</reference>
<protein>
    <submittedName>
        <fullName evidence="2">Uncharacterized protein</fullName>
    </submittedName>
</protein>
<proteinExistence type="predicted"/>
<dbReference type="AlphaFoldDB" id="A0A8S2SA07"/>
<dbReference type="Proteomes" id="UP000682733">
    <property type="component" value="Unassembled WGS sequence"/>
</dbReference>
<sequence length="50" mass="5696">MNECQFRFDRLKGHLDTINSNFVYLSEDCSGVVSKISYDVIDGPESESHL</sequence>
<dbReference type="EMBL" id="CAJNOK010026329">
    <property type="protein sequence ID" value="CAF1401073.1"/>
    <property type="molecule type" value="Genomic_DNA"/>
</dbReference>
<name>A0A8S2SA07_9BILA</name>
<gene>
    <name evidence="1" type="ORF">OVA965_LOCUS33046</name>
    <name evidence="2" type="ORF">TMI583_LOCUS33926</name>
</gene>
<accession>A0A8S2SA07</accession>
<evidence type="ECO:0000313" key="1">
    <source>
        <dbReference type="EMBL" id="CAF1401073.1"/>
    </source>
</evidence>